<dbReference type="AlphaFoldDB" id="A0A1M7ARL2"/>
<name>A0A1M7ARL2_9FIRM</name>
<sequence length="68" mass="7941">MKQSKVKSTMAISDIQFELGVSRKKATAFALSFLHYKKIGNTYVFSRREFDEIINQEQSVEYSLPKYN</sequence>
<protein>
    <submittedName>
        <fullName evidence="1">Uncharacterized protein</fullName>
    </submittedName>
</protein>
<dbReference type="Proteomes" id="UP000184386">
    <property type="component" value="Unassembled WGS sequence"/>
</dbReference>
<dbReference type="EMBL" id="FRAC01000033">
    <property type="protein sequence ID" value="SHL45315.1"/>
    <property type="molecule type" value="Genomic_DNA"/>
</dbReference>
<reference evidence="1 2" key="1">
    <citation type="submission" date="2016-11" db="EMBL/GenBank/DDBJ databases">
        <authorList>
            <person name="Jaros S."/>
            <person name="Januszkiewicz K."/>
            <person name="Wedrychowicz H."/>
        </authorList>
    </citation>
    <scope>NUCLEOTIDE SEQUENCE [LARGE SCALE GENOMIC DNA]</scope>
    <source>
        <strain evidence="1 2">DSM 15929</strain>
    </source>
</reference>
<gene>
    <name evidence="1" type="ORF">SAMN02745136_04938</name>
</gene>
<evidence type="ECO:0000313" key="1">
    <source>
        <dbReference type="EMBL" id="SHL45315.1"/>
    </source>
</evidence>
<proteinExistence type="predicted"/>
<accession>A0A1M7ARL2</accession>
<dbReference type="RefSeq" id="WP_073279856.1">
    <property type="nucleotide sequence ID" value="NZ_FRAC01000033.1"/>
</dbReference>
<evidence type="ECO:0000313" key="2">
    <source>
        <dbReference type="Proteomes" id="UP000184386"/>
    </source>
</evidence>
<organism evidence="1 2">
    <name type="scientific">Anaerocolumna jejuensis DSM 15929</name>
    <dbReference type="NCBI Taxonomy" id="1121322"/>
    <lineage>
        <taxon>Bacteria</taxon>
        <taxon>Bacillati</taxon>
        <taxon>Bacillota</taxon>
        <taxon>Clostridia</taxon>
        <taxon>Lachnospirales</taxon>
        <taxon>Lachnospiraceae</taxon>
        <taxon>Anaerocolumna</taxon>
    </lineage>
</organism>
<keyword evidence="2" id="KW-1185">Reference proteome</keyword>
<dbReference type="STRING" id="1121322.SAMN02745136_04938"/>